<reference evidence="1 2" key="1">
    <citation type="submission" date="2023-04" db="EMBL/GenBank/DDBJ databases">
        <title>Genome of Basidiobolus ranarum AG-B5.</title>
        <authorList>
            <person name="Stajich J.E."/>
            <person name="Carter-House D."/>
            <person name="Gryganskyi A."/>
        </authorList>
    </citation>
    <scope>NUCLEOTIDE SEQUENCE [LARGE SCALE GENOMIC DNA]</scope>
    <source>
        <strain evidence="1 2">AG-B5</strain>
    </source>
</reference>
<protein>
    <recommendedName>
        <fullName evidence="3">Cupin 2 conserved barrel domain-containing protein</fullName>
    </recommendedName>
</protein>
<dbReference type="Proteomes" id="UP001479436">
    <property type="component" value="Unassembled WGS sequence"/>
</dbReference>
<dbReference type="EMBL" id="JASJQH010007360">
    <property type="protein sequence ID" value="KAK9710205.1"/>
    <property type="molecule type" value="Genomic_DNA"/>
</dbReference>
<dbReference type="InterPro" id="IPR014710">
    <property type="entry name" value="RmlC-like_jellyroll"/>
</dbReference>
<evidence type="ECO:0008006" key="3">
    <source>
        <dbReference type="Google" id="ProtNLM"/>
    </source>
</evidence>
<accession>A0ABR2VYB0</accession>
<name>A0ABR2VYB0_9FUNG</name>
<sequence>MSEFKVTRIVTTSDGGSKFLHMDIPLDITNPLGNLSKKYDVKGVVFRETEGTYDLDWHNAPCKQFIIMVDGSVDITTTDMETRRFNTGDIILVEDTEGKGHRSKNVDGKPRKSMFVQF</sequence>
<dbReference type="InterPro" id="IPR011051">
    <property type="entry name" value="RmlC_Cupin_sf"/>
</dbReference>
<keyword evidence="2" id="KW-1185">Reference proteome</keyword>
<evidence type="ECO:0000313" key="2">
    <source>
        <dbReference type="Proteomes" id="UP001479436"/>
    </source>
</evidence>
<comment type="caution">
    <text evidence="1">The sequence shown here is derived from an EMBL/GenBank/DDBJ whole genome shotgun (WGS) entry which is preliminary data.</text>
</comment>
<gene>
    <name evidence="1" type="ORF">K7432_008596</name>
</gene>
<proteinExistence type="predicted"/>
<dbReference type="SUPFAM" id="SSF51182">
    <property type="entry name" value="RmlC-like cupins"/>
    <property type="match status" value="1"/>
</dbReference>
<evidence type="ECO:0000313" key="1">
    <source>
        <dbReference type="EMBL" id="KAK9710205.1"/>
    </source>
</evidence>
<organism evidence="1 2">
    <name type="scientific">Basidiobolus ranarum</name>
    <dbReference type="NCBI Taxonomy" id="34480"/>
    <lineage>
        <taxon>Eukaryota</taxon>
        <taxon>Fungi</taxon>
        <taxon>Fungi incertae sedis</taxon>
        <taxon>Zoopagomycota</taxon>
        <taxon>Entomophthoromycotina</taxon>
        <taxon>Basidiobolomycetes</taxon>
        <taxon>Basidiobolales</taxon>
        <taxon>Basidiobolaceae</taxon>
        <taxon>Basidiobolus</taxon>
    </lineage>
</organism>
<dbReference type="Gene3D" id="2.60.120.10">
    <property type="entry name" value="Jelly Rolls"/>
    <property type="match status" value="1"/>
</dbReference>